<evidence type="ECO:0000256" key="3">
    <source>
        <dbReference type="ARBA" id="ARBA00023125"/>
    </source>
</evidence>
<dbReference type="InterPro" id="IPR047057">
    <property type="entry name" value="MerR_fam"/>
</dbReference>
<keyword evidence="4" id="KW-0804">Transcription</keyword>
<dbReference type="Gene3D" id="1.10.1660.10">
    <property type="match status" value="1"/>
</dbReference>
<keyword evidence="5" id="KW-0175">Coiled coil</keyword>
<keyword evidence="2" id="KW-0805">Transcription regulation</keyword>
<evidence type="ECO:0000256" key="1">
    <source>
        <dbReference type="ARBA" id="ARBA00022491"/>
    </source>
</evidence>
<dbReference type="PANTHER" id="PTHR30204">
    <property type="entry name" value="REDOX-CYCLING DRUG-SENSING TRANSCRIPTIONAL ACTIVATOR SOXR"/>
    <property type="match status" value="1"/>
</dbReference>
<dbReference type="Proteomes" id="UP001161405">
    <property type="component" value="Unassembled WGS sequence"/>
</dbReference>
<dbReference type="SUPFAM" id="SSF46955">
    <property type="entry name" value="Putative DNA-binding domain"/>
    <property type="match status" value="1"/>
</dbReference>
<dbReference type="InterPro" id="IPR009061">
    <property type="entry name" value="DNA-bd_dom_put_sf"/>
</dbReference>
<dbReference type="EMBL" id="BSNI01000002">
    <property type="protein sequence ID" value="GLQ17400.1"/>
    <property type="molecule type" value="Genomic_DNA"/>
</dbReference>
<reference evidence="7" key="1">
    <citation type="journal article" date="2014" name="Int. J. Syst. Evol. Microbiol.">
        <title>Complete genome of a new Firmicutes species belonging to the dominant human colonic microbiota ('Ruminococcus bicirculans') reveals two chromosomes and a selective capacity to utilize plant glucans.</title>
        <authorList>
            <consortium name="NISC Comparative Sequencing Program"/>
            <person name="Wegmann U."/>
            <person name="Louis P."/>
            <person name="Goesmann A."/>
            <person name="Henrissat B."/>
            <person name="Duncan S.H."/>
            <person name="Flint H.J."/>
        </authorList>
    </citation>
    <scope>NUCLEOTIDE SEQUENCE</scope>
    <source>
        <strain evidence="7">NBRC 107169</strain>
    </source>
</reference>
<comment type="caution">
    <text evidence="7">The sequence shown here is derived from an EMBL/GenBank/DDBJ whole genome shotgun (WGS) entry which is preliminary data.</text>
</comment>
<sequence length="143" mass="16713">MNEKLQEYSIGQLSRLSDVKVPTIRYYEQIGLLEEPYRTEGGQRRYFSDALDRLRMIAHARALGFSIDAIREFIRLAGHPEAPCEDLDQITMHHLNDVTQRIQKLERLKAELQSMLKNCQHGTIEKCRILEVLSDHNHCQTEH</sequence>
<feature type="coiled-coil region" evidence="5">
    <location>
        <begin position="95"/>
        <end position="122"/>
    </location>
</feature>
<dbReference type="SMART" id="SM00422">
    <property type="entry name" value="HTH_MERR"/>
    <property type="match status" value="1"/>
</dbReference>
<evidence type="ECO:0000256" key="4">
    <source>
        <dbReference type="ARBA" id="ARBA00023163"/>
    </source>
</evidence>
<dbReference type="PANTHER" id="PTHR30204:SF69">
    <property type="entry name" value="MERR-FAMILY TRANSCRIPTIONAL REGULATOR"/>
    <property type="match status" value="1"/>
</dbReference>
<dbReference type="RefSeq" id="WP_284363536.1">
    <property type="nucleotide sequence ID" value="NZ_BSNI01000002.1"/>
</dbReference>
<dbReference type="Pfam" id="PF00376">
    <property type="entry name" value="MerR"/>
    <property type="match status" value="1"/>
</dbReference>
<evidence type="ECO:0000313" key="7">
    <source>
        <dbReference type="EMBL" id="GLQ17400.1"/>
    </source>
</evidence>
<evidence type="ECO:0000256" key="2">
    <source>
        <dbReference type="ARBA" id="ARBA00023015"/>
    </source>
</evidence>
<protein>
    <submittedName>
        <fullName evidence="7">MerR family transcriptional regulator</fullName>
    </submittedName>
</protein>
<gene>
    <name evidence="7" type="ORF">GCM10007879_16490</name>
</gene>
<feature type="domain" description="HTH merR-type" evidence="6">
    <location>
        <begin position="7"/>
        <end position="76"/>
    </location>
</feature>
<evidence type="ECO:0000313" key="8">
    <source>
        <dbReference type="Proteomes" id="UP001161405"/>
    </source>
</evidence>
<keyword evidence="8" id="KW-1185">Reference proteome</keyword>
<name>A0ABQ5UQ62_9HYPH</name>
<dbReference type="PROSITE" id="PS00552">
    <property type="entry name" value="HTH_MERR_1"/>
    <property type="match status" value="1"/>
</dbReference>
<keyword evidence="1" id="KW-0678">Repressor</keyword>
<dbReference type="Pfam" id="PF09278">
    <property type="entry name" value="MerR-DNA-bind"/>
    <property type="match status" value="1"/>
</dbReference>
<proteinExistence type="predicted"/>
<accession>A0ABQ5UQ62</accession>
<reference evidence="7" key="2">
    <citation type="submission" date="2023-01" db="EMBL/GenBank/DDBJ databases">
        <title>Draft genome sequence of Maritalea porphyrae strain NBRC 107169.</title>
        <authorList>
            <person name="Sun Q."/>
            <person name="Mori K."/>
        </authorList>
    </citation>
    <scope>NUCLEOTIDE SEQUENCE</scope>
    <source>
        <strain evidence="7">NBRC 107169</strain>
    </source>
</reference>
<keyword evidence="3" id="KW-0238">DNA-binding</keyword>
<dbReference type="PROSITE" id="PS50937">
    <property type="entry name" value="HTH_MERR_2"/>
    <property type="match status" value="1"/>
</dbReference>
<dbReference type="InterPro" id="IPR000551">
    <property type="entry name" value="MerR-type_HTH_dom"/>
</dbReference>
<organism evidence="7 8">
    <name type="scientific">Maritalea porphyrae</name>
    <dbReference type="NCBI Taxonomy" id="880732"/>
    <lineage>
        <taxon>Bacteria</taxon>
        <taxon>Pseudomonadati</taxon>
        <taxon>Pseudomonadota</taxon>
        <taxon>Alphaproteobacteria</taxon>
        <taxon>Hyphomicrobiales</taxon>
        <taxon>Devosiaceae</taxon>
        <taxon>Maritalea</taxon>
    </lineage>
</organism>
<evidence type="ECO:0000256" key="5">
    <source>
        <dbReference type="SAM" id="Coils"/>
    </source>
</evidence>
<evidence type="ECO:0000259" key="6">
    <source>
        <dbReference type="PROSITE" id="PS50937"/>
    </source>
</evidence>
<dbReference type="CDD" id="cd04785">
    <property type="entry name" value="HTH_CadR-PbrR-like"/>
    <property type="match status" value="1"/>
</dbReference>
<dbReference type="PRINTS" id="PR00040">
    <property type="entry name" value="HTHMERR"/>
</dbReference>
<dbReference type="InterPro" id="IPR015358">
    <property type="entry name" value="Tscrpt_reg_MerR_DNA-bd"/>
</dbReference>